<gene>
    <name evidence="1" type="ORF">LVIROSA_LOCUS36743</name>
</gene>
<dbReference type="EMBL" id="CAKMRJ010005745">
    <property type="protein sequence ID" value="CAH1451382.1"/>
    <property type="molecule type" value="Genomic_DNA"/>
</dbReference>
<dbReference type="AlphaFoldDB" id="A0AAU9PP51"/>
<protein>
    <submittedName>
        <fullName evidence="1">Uncharacterized protein</fullName>
    </submittedName>
</protein>
<sequence length="103" mass="11924">MRSEDSSQQGGEPEVNLNNLYQTGFMKKTKEADTIKLKKKTLAKKFKNIKEVKIFRRDHVSSRLGKGKVNIISEKVTEEDLTLTETERIAREKRDKELDELNA</sequence>
<proteinExistence type="predicted"/>
<dbReference type="Proteomes" id="UP001157418">
    <property type="component" value="Unassembled WGS sequence"/>
</dbReference>
<comment type="caution">
    <text evidence="1">The sequence shown here is derived from an EMBL/GenBank/DDBJ whole genome shotgun (WGS) entry which is preliminary data.</text>
</comment>
<accession>A0AAU9PP51</accession>
<name>A0AAU9PP51_9ASTR</name>
<keyword evidence="2" id="KW-1185">Reference proteome</keyword>
<reference evidence="1 2" key="1">
    <citation type="submission" date="2022-01" db="EMBL/GenBank/DDBJ databases">
        <authorList>
            <person name="Xiong W."/>
            <person name="Schranz E."/>
        </authorList>
    </citation>
    <scope>NUCLEOTIDE SEQUENCE [LARGE SCALE GENOMIC DNA]</scope>
</reference>
<organism evidence="1 2">
    <name type="scientific">Lactuca virosa</name>
    <dbReference type="NCBI Taxonomy" id="75947"/>
    <lineage>
        <taxon>Eukaryota</taxon>
        <taxon>Viridiplantae</taxon>
        <taxon>Streptophyta</taxon>
        <taxon>Embryophyta</taxon>
        <taxon>Tracheophyta</taxon>
        <taxon>Spermatophyta</taxon>
        <taxon>Magnoliopsida</taxon>
        <taxon>eudicotyledons</taxon>
        <taxon>Gunneridae</taxon>
        <taxon>Pentapetalae</taxon>
        <taxon>asterids</taxon>
        <taxon>campanulids</taxon>
        <taxon>Asterales</taxon>
        <taxon>Asteraceae</taxon>
        <taxon>Cichorioideae</taxon>
        <taxon>Cichorieae</taxon>
        <taxon>Lactucinae</taxon>
        <taxon>Lactuca</taxon>
    </lineage>
</organism>
<evidence type="ECO:0000313" key="1">
    <source>
        <dbReference type="EMBL" id="CAH1451382.1"/>
    </source>
</evidence>
<evidence type="ECO:0000313" key="2">
    <source>
        <dbReference type="Proteomes" id="UP001157418"/>
    </source>
</evidence>